<sequence>MKTTKWWLARNWEQHQKDILRAPPPCDRYVSDCLQEFKAGDHLEIQWKSRTEIPYGRFLAIASLHCQILSWGL</sequence>
<evidence type="ECO:0000313" key="1">
    <source>
        <dbReference type="EMBL" id="RDX73466.1"/>
    </source>
</evidence>
<reference evidence="1" key="1">
    <citation type="submission" date="2018-05" db="EMBL/GenBank/DDBJ databases">
        <title>Draft genome of Mucuna pruriens seed.</title>
        <authorList>
            <person name="Nnadi N.E."/>
            <person name="Vos R."/>
            <person name="Hasami M.H."/>
            <person name="Devisetty U.K."/>
            <person name="Aguiy J.C."/>
        </authorList>
    </citation>
    <scope>NUCLEOTIDE SEQUENCE [LARGE SCALE GENOMIC DNA]</scope>
    <source>
        <strain evidence="1">JCA_2017</strain>
    </source>
</reference>
<dbReference type="EMBL" id="QJKJ01010518">
    <property type="protein sequence ID" value="RDX73466.1"/>
    <property type="molecule type" value="Genomic_DNA"/>
</dbReference>
<organism evidence="1 2">
    <name type="scientific">Mucuna pruriens</name>
    <name type="common">Velvet bean</name>
    <name type="synonym">Dolichos pruriens</name>
    <dbReference type="NCBI Taxonomy" id="157652"/>
    <lineage>
        <taxon>Eukaryota</taxon>
        <taxon>Viridiplantae</taxon>
        <taxon>Streptophyta</taxon>
        <taxon>Embryophyta</taxon>
        <taxon>Tracheophyta</taxon>
        <taxon>Spermatophyta</taxon>
        <taxon>Magnoliopsida</taxon>
        <taxon>eudicotyledons</taxon>
        <taxon>Gunneridae</taxon>
        <taxon>Pentapetalae</taxon>
        <taxon>rosids</taxon>
        <taxon>fabids</taxon>
        <taxon>Fabales</taxon>
        <taxon>Fabaceae</taxon>
        <taxon>Papilionoideae</taxon>
        <taxon>50 kb inversion clade</taxon>
        <taxon>NPAAA clade</taxon>
        <taxon>indigoferoid/millettioid clade</taxon>
        <taxon>Phaseoleae</taxon>
        <taxon>Mucuna</taxon>
    </lineage>
</organism>
<dbReference type="Proteomes" id="UP000257109">
    <property type="component" value="Unassembled WGS sequence"/>
</dbReference>
<feature type="non-terminal residue" evidence="1">
    <location>
        <position position="1"/>
    </location>
</feature>
<protein>
    <submittedName>
        <fullName evidence="1">Uncharacterized protein</fullName>
    </submittedName>
</protein>
<dbReference type="OrthoDB" id="512036at2759"/>
<keyword evidence="2" id="KW-1185">Reference proteome</keyword>
<proteinExistence type="predicted"/>
<evidence type="ECO:0000313" key="2">
    <source>
        <dbReference type="Proteomes" id="UP000257109"/>
    </source>
</evidence>
<accession>A0A371F569</accession>
<comment type="caution">
    <text evidence="1">The sequence shown here is derived from an EMBL/GenBank/DDBJ whole genome shotgun (WGS) entry which is preliminary data.</text>
</comment>
<dbReference type="AlphaFoldDB" id="A0A371F569"/>
<gene>
    <name evidence="1" type="ORF">CR513_46932</name>
</gene>
<name>A0A371F569_MUCPR</name>